<keyword evidence="2" id="KW-1185">Reference proteome</keyword>
<protein>
    <submittedName>
        <fullName evidence="1">Uncharacterized protein</fullName>
    </submittedName>
</protein>
<dbReference type="GeneID" id="41590841"/>
<dbReference type="RefSeq" id="WP_148691742.1">
    <property type="nucleotide sequence ID" value="NZ_CP020477.1"/>
</dbReference>
<dbReference type="Proteomes" id="UP000193404">
    <property type="component" value="Chromosome"/>
</dbReference>
<accession>A0A1W6K098</accession>
<organism evidence="1 2">
    <name type="scientific">Acidianus manzaensis</name>
    <dbReference type="NCBI Taxonomy" id="282676"/>
    <lineage>
        <taxon>Archaea</taxon>
        <taxon>Thermoproteota</taxon>
        <taxon>Thermoprotei</taxon>
        <taxon>Sulfolobales</taxon>
        <taxon>Sulfolobaceae</taxon>
        <taxon>Acidianus</taxon>
    </lineage>
</organism>
<sequence>MPNKITPLITGIDKSGKIIHKEVLVNKDTLVNIDINGDQIVIKTNTEYCVGKLSECITILKKYKLESINEYIGDKTLLEEGLEQIKGHPISAIFIVHLDNFIIPFFEGNNELNRISFEILRKYQEDIKEQINGGGRQE</sequence>
<gene>
    <name evidence="1" type="ORF">B6F84_07950</name>
</gene>
<proteinExistence type="predicted"/>
<evidence type="ECO:0000313" key="2">
    <source>
        <dbReference type="Proteomes" id="UP000193404"/>
    </source>
</evidence>
<dbReference type="EMBL" id="CP020477">
    <property type="protein sequence ID" value="ARM75963.1"/>
    <property type="molecule type" value="Genomic_DNA"/>
</dbReference>
<name>A0A1W6K098_9CREN</name>
<evidence type="ECO:0000313" key="1">
    <source>
        <dbReference type="EMBL" id="ARM75963.1"/>
    </source>
</evidence>
<dbReference type="KEGG" id="aman:B6F84_07950"/>
<dbReference type="OrthoDB" id="375248at2157"/>
<reference evidence="1 2" key="1">
    <citation type="submission" date="2017-03" db="EMBL/GenBank/DDBJ databases">
        <title>Sulfur activation and transportation mechanism of thermophilic Archaea Acidianus manzaensis YN-25.</title>
        <authorList>
            <person name="Ma Y."/>
            <person name="Yang Y."/>
            <person name="Xia J."/>
        </authorList>
    </citation>
    <scope>NUCLEOTIDE SEQUENCE [LARGE SCALE GENOMIC DNA]</scope>
    <source>
        <strain evidence="1 2">YN-25</strain>
    </source>
</reference>
<dbReference type="AlphaFoldDB" id="A0A1W6K098"/>
<dbReference type="STRING" id="282676.B6F84_07950"/>